<dbReference type="Gene3D" id="3.10.28.10">
    <property type="entry name" value="Homing endonucleases"/>
    <property type="match status" value="1"/>
</dbReference>
<dbReference type="PROSITE" id="PS50819">
    <property type="entry name" value="INTEIN_ENDONUCLEASE"/>
    <property type="match status" value="1"/>
</dbReference>
<dbReference type="SUPFAM" id="SSF55608">
    <property type="entry name" value="Homing endonucleases"/>
    <property type="match status" value="1"/>
</dbReference>
<dbReference type="InterPro" id="IPR006142">
    <property type="entry name" value="INTEIN"/>
</dbReference>
<evidence type="ECO:0000313" key="3">
    <source>
        <dbReference type="Proteomes" id="UP000176406"/>
    </source>
</evidence>
<organism evidence="2 3">
    <name type="scientific">Candidatus Nealsonbacteria bacterium RIFCSPLOWO2_01_FULL_41_9</name>
    <dbReference type="NCBI Taxonomy" id="1801671"/>
    <lineage>
        <taxon>Bacteria</taxon>
        <taxon>Candidatus Nealsoniibacteriota</taxon>
    </lineage>
</organism>
<reference evidence="2 3" key="1">
    <citation type="journal article" date="2016" name="Nat. Commun.">
        <title>Thousands of microbial genomes shed light on interconnected biogeochemical processes in an aquifer system.</title>
        <authorList>
            <person name="Anantharaman K."/>
            <person name="Brown C.T."/>
            <person name="Hug L.A."/>
            <person name="Sharon I."/>
            <person name="Castelle C.J."/>
            <person name="Probst A.J."/>
            <person name="Thomas B.C."/>
            <person name="Singh A."/>
            <person name="Wilkins M.J."/>
            <person name="Karaoz U."/>
            <person name="Brodie E.L."/>
            <person name="Williams K.H."/>
            <person name="Hubbard S.S."/>
            <person name="Banfield J.F."/>
        </authorList>
    </citation>
    <scope>NUCLEOTIDE SEQUENCE [LARGE SCALE GENOMIC DNA]</scope>
</reference>
<proteinExistence type="predicted"/>
<dbReference type="InterPro" id="IPR027434">
    <property type="entry name" value="Homing_endonucl"/>
</dbReference>
<dbReference type="AlphaFoldDB" id="A0A1G2ECW2"/>
<accession>A0A1G2ECW2</accession>
<dbReference type="GO" id="GO:0004519">
    <property type="term" value="F:endonuclease activity"/>
    <property type="evidence" value="ECO:0007669"/>
    <property type="project" value="InterPro"/>
</dbReference>
<protein>
    <recommendedName>
        <fullName evidence="1">DOD-type homing endonuclease domain-containing protein</fullName>
    </recommendedName>
</protein>
<dbReference type="PRINTS" id="PR00379">
    <property type="entry name" value="INTEIN"/>
</dbReference>
<comment type="caution">
    <text evidence="2">The sequence shown here is derived from an EMBL/GenBank/DDBJ whole genome shotgun (WGS) entry which is preliminary data.</text>
</comment>
<name>A0A1G2ECW2_9BACT</name>
<evidence type="ECO:0000259" key="1">
    <source>
        <dbReference type="PROSITE" id="PS50819"/>
    </source>
</evidence>
<dbReference type="GO" id="GO:0016539">
    <property type="term" value="P:intein-mediated protein splicing"/>
    <property type="evidence" value="ECO:0007669"/>
    <property type="project" value="InterPro"/>
</dbReference>
<gene>
    <name evidence="2" type="ORF">A3A08_02150</name>
</gene>
<dbReference type="InterPro" id="IPR004042">
    <property type="entry name" value="Intein_endonuc_central"/>
</dbReference>
<dbReference type="Proteomes" id="UP000176406">
    <property type="component" value="Unassembled WGS sequence"/>
</dbReference>
<evidence type="ECO:0000313" key="2">
    <source>
        <dbReference type="EMBL" id="OGZ23645.1"/>
    </source>
</evidence>
<feature type="domain" description="DOD-type homing endonuclease" evidence="1">
    <location>
        <begin position="64"/>
        <end position="207"/>
    </location>
</feature>
<sequence length="236" mass="27956">MVKRLKSWNKGFTKETNSSVLKISETFKRKKLDNFKKWRDRMKKLGKIRSHYPQFKKNGDLAELLGVVLGDGHIESFPRSESLTISCNAKNKGFIERYKKLMREFFEKNPHEGKIGPNKGCVRIRIYQKNISKRMGLPAGSKRKIDFQTPNWILNSKEYLKRYLRGLYEAEGSFCVHKPTYTYKFLFSNRNKSLLKNVYKGLKILGFHPHKSKYQVQISKKKEVYDVKNLIKFRNY</sequence>
<dbReference type="EMBL" id="MHMG01000012">
    <property type="protein sequence ID" value="OGZ23645.1"/>
    <property type="molecule type" value="Genomic_DNA"/>
</dbReference>